<keyword evidence="1" id="KW-0472">Membrane</keyword>
<reference evidence="2 3" key="1">
    <citation type="journal article" date="2015" name="J Appl Environ Microbiol">
        <title>Complete Genome Sequence Analysis of Two Pseudomonas plecoglossicida Phages, Potential Therapeutic Agents.</title>
        <authorList>
            <person name="Kawato Y."/>
            <person name="Yasuike M."/>
            <person name="Nakamura Y."/>
            <person name="Shigenobu Y."/>
            <person name="Fujiwara A."/>
            <person name="Sano M."/>
            <person name="Nakai T."/>
        </authorList>
    </citation>
    <scope>NUCLEOTIDE SEQUENCE [LARGE SCALE GENOMIC DNA]</scope>
</reference>
<feature type="transmembrane region" description="Helical" evidence="1">
    <location>
        <begin position="32"/>
        <end position="58"/>
    </location>
</feature>
<keyword evidence="1" id="KW-0812">Transmembrane</keyword>
<feature type="transmembrane region" description="Helical" evidence="1">
    <location>
        <begin position="79"/>
        <end position="96"/>
    </location>
</feature>
<evidence type="ECO:0000256" key="1">
    <source>
        <dbReference type="SAM" id="Phobius"/>
    </source>
</evidence>
<feature type="transmembrane region" description="Helical" evidence="1">
    <location>
        <begin position="102"/>
        <end position="121"/>
    </location>
</feature>
<dbReference type="KEGG" id="vg:17825078"/>
<organism evidence="2 3">
    <name type="scientific">Pseudomonas phage PPpW-3</name>
    <dbReference type="NCBI Taxonomy" id="1279082"/>
    <lineage>
        <taxon>Viruses</taxon>
        <taxon>Duplodnaviria</taxon>
        <taxon>Heunggongvirae</taxon>
        <taxon>Uroviricota</taxon>
        <taxon>Caudoviricetes</taxon>
        <taxon>Hiroshimavirus</taxon>
        <taxon>Hiroshimavirus PPpW3</taxon>
    </lineage>
</organism>
<dbReference type="EMBL" id="AB775548">
    <property type="protein sequence ID" value="BAO20635.1"/>
    <property type="molecule type" value="Genomic_DNA"/>
</dbReference>
<accession>V5YSU9</accession>
<dbReference type="RefSeq" id="YP_008873211.1">
    <property type="nucleotide sequence ID" value="NC_023006.1"/>
</dbReference>
<name>V5YSU9_9CAUD</name>
<keyword evidence="3" id="KW-1185">Reference proteome</keyword>
<protein>
    <submittedName>
        <fullName evidence="2">Uncharacterized protein</fullName>
    </submittedName>
</protein>
<evidence type="ECO:0000313" key="2">
    <source>
        <dbReference type="EMBL" id="BAO20635.1"/>
    </source>
</evidence>
<dbReference type="GeneID" id="17825078"/>
<proteinExistence type="predicted"/>
<evidence type="ECO:0000313" key="3">
    <source>
        <dbReference type="Proteomes" id="UP000201835"/>
    </source>
</evidence>
<sequence length="132" mass="14407">MKTLVGTVVFFAILALVVSVSAINAPVFVHNIAHFAAWFATVAVVLGNTDFASSVIDLDKGKEITAKRYEYAVRMGKRGKIGWFFALIRVFGMALAMASAGWFVAASFYLAFCMIGWASILKFKELQQAKTA</sequence>
<dbReference type="Proteomes" id="UP000201835">
    <property type="component" value="Segment"/>
</dbReference>
<keyword evidence="1" id="KW-1133">Transmembrane helix</keyword>